<evidence type="ECO:0000256" key="1">
    <source>
        <dbReference type="ARBA" id="ARBA00004651"/>
    </source>
</evidence>
<gene>
    <name evidence="9" type="ORF">A3840_17040</name>
</gene>
<dbReference type="PRINTS" id="PR00702">
    <property type="entry name" value="ACRIFLAVINRP"/>
</dbReference>
<evidence type="ECO:0000256" key="2">
    <source>
        <dbReference type="ARBA" id="ARBA00022475"/>
    </source>
</evidence>
<feature type="domain" description="SSD" evidence="8">
    <location>
        <begin position="266"/>
        <end position="386"/>
    </location>
</feature>
<dbReference type="PANTHER" id="PTHR33406">
    <property type="entry name" value="MEMBRANE PROTEIN MJ1562-RELATED"/>
    <property type="match status" value="1"/>
</dbReference>
<feature type="transmembrane region" description="Helical" evidence="7">
    <location>
        <begin position="419"/>
        <end position="438"/>
    </location>
</feature>
<dbReference type="Pfam" id="PF03176">
    <property type="entry name" value="MMPL"/>
    <property type="match status" value="2"/>
</dbReference>
<reference evidence="9 10" key="1">
    <citation type="submission" date="2016-03" db="EMBL/GenBank/DDBJ databases">
        <title>Genome sequencing of Devosia sp. S37.</title>
        <authorList>
            <person name="Mohd Nor M."/>
        </authorList>
    </citation>
    <scope>NUCLEOTIDE SEQUENCE [LARGE SCALE GENOMIC DNA]</scope>
    <source>
        <strain evidence="9 10">S37</strain>
    </source>
</reference>
<evidence type="ECO:0000256" key="3">
    <source>
        <dbReference type="ARBA" id="ARBA00022692"/>
    </source>
</evidence>
<evidence type="ECO:0000256" key="4">
    <source>
        <dbReference type="ARBA" id="ARBA00022989"/>
    </source>
</evidence>
<evidence type="ECO:0000256" key="7">
    <source>
        <dbReference type="SAM" id="Phobius"/>
    </source>
</evidence>
<protein>
    <recommendedName>
        <fullName evidence="8">SSD domain-containing protein</fullName>
    </recommendedName>
</protein>
<dbReference type="Proteomes" id="UP000078389">
    <property type="component" value="Unassembled WGS sequence"/>
</dbReference>
<dbReference type="GO" id="GO:0022857">
    <property type="term" value="F:transmembrane transporter activity"/>
    <property type="evidence" value="ECO:0007669"/>
    <property type="project" value="InterPro"/>
</dbReference>
<feature type="transmembrane region" description="Helical" evidence="7">
    <location>
        <begin position="261"/>
        <end position="282"/>
    </location>
</feature>
<keyword evidence="4 7" id="KW-1133">Transmembrane helix</keyword>
<evidence type="ECO:0000313" key="9">
    <source>
        <dbReference type="EMBL" id="OAM73868.1"/>
    </source>
</evidence>
<keyword evidence="3 7" id="KW-0812">Transmembrane</keyword>
<accession>A0A178HP68</accession>
<comment type="subcellular location">
    <subcellularLocation>
        <location evidence="1">Cell membrane</location>
        <topology evidence="1">Multi-pass membrane protein</topology>
    </subcellularLocation>
</comment>
<dbReference type="Gene3D" id="1.20.1640.10">
    <property type="entry name" value="Multidrug efflux transporter AcrB transmembrane domain"/>
    <property type="match status" value="2"/>
</dbReference>
<feature type="transmembrane region" description="Helical" evidence="7">
    <location>
        <begin position="238"/>
        <end position="254"/>
    </location>
</feature>
<feature type="transmembrane region" description="Helical" evidence="7">
    <location>
        <begin position="327"/>
        <end position="352"/>
    </location>
</feature>
<feature type="transmembrane region" description="Helical" evidence="7">
    <location>
        <begin position="699"/>
        <end position="719"/>
    </location>
</feature>
<evidence type="ECO:0000259" key="8">
    <source>
        <dbReference type="PROSITE" id="PS50156"/>
    </source>
</evidence>
<dbReference type="OrthoDB" id="9794724at2"/>
<sequence>MSSGSFLKRARDRITHKRSIGFGLEHIGLTTLRFPRLVALAVLAFTILAFSQIPKANVDGDLLRVYAHSGQYYDAYEHLSDTFGTFENDIYVLVSSERLADPEIIEEIRFLAFDLELNDYAVGTMSPFTLRKPLPGGGSVPAIPEGLLTPDEVAFELIDLQQNDPMMRNLITPDLTGVVIILFPDQEKVKADGAKALIASLRETIAFYQSEDIQIELTGPPIWTTEMLEASVSDQVKFTIWGFGLGALIALLALRSFFGAIIVAATPFLAVMWSMGMILMFFGSFSFLTIIVTTLVLVISFAESMFFVFNWLAFWRDGMEPNKAVDATVKLVGPAAALTMLTTFVSFASLALTPGQGIREFSMAGALGTFLLFVCLMTFLPLLLKLSIRLGFKAPPRTSMVLTAPLPLAWFVARRFGRPVSVIAIIVTILLLVPYALIKPHFSFEDFVARDSTALSAAEDIDDGVGGVAPLYVRVPLIGGDPNIGPVDFEKIRVVHQIVESHLGQNKVISAASMTNYTAAGFTREEVFDAVGPFMKRRFVTDDGTQALVTGFMPTIIESDLLKQLVDDLNADLAAAGITDAEIGGFRILTTFATDDIVRGLQLDLTLSVIVNLGLIGFAFQSFRVALASAIPNLFPVLGTEAWLYFSGQGLQLTTVIALTIAFGIAVDDTVHFLSHYLHSRRDEGLSHLDAVKHTLNRIGGAIVATTIILCAGVIIVTFSELPQVALFGTLFVSTLAFALIGDLFILPALLAAGGKFFHPLGRIGVRMADEDPTPDDPMADTHTTRQGRPAEIRQPGAS</sequence>
<feature type="region of interest" description="Disordered" evidence="6">
    <location>
        <begin position="769"/>
        <end position="799"/>
    </location>
</feature>
<evidence type="ECO:0000256" key="6">
    <source>
        <dbReference type="SAM" id="MobiDB-lite"/>
    </source>
</evidence>
<feature type="transmembrane region" description="Helical" evidence="7">
    <location>
        <begin position="725"/>
        <end position="753"/>
    </location>
</feature>
<dbReference type="InterPro" id="IPR004869">
    <property type="entry name" value="MMPL_dom"/>
</dbReference>
<keyword evidence="2" id="KW-1003">Cell membrane</keyword>
<dbReference type="RefSeq" id="WP_067459718.1">
    <property type="nucleotide sequence ID" value="NZ_LVVY01000129.1"/>
</dbReference>
<feature type="domain" description="SSD" evidence="8">
    <location>
        <begin position="613"/>
        <end position="753"/>
    </location>
</feature>
<comment type="caution">
    <text evidence="9">The sequence shown here is derived from an EMBL/GenBank/DDBJ whole genome shotgun (WGS) entry which is preliminary data.</text>
</comment>
<dbReference type="EMBL" id="LVVY01000129">
    <property type="protein sequence ID" value="OAM73868.1"/>
    <property type="molecule type" value="Genomic_DNA"/>
</dbReference>
<dbReference type="InterPro" id="IPR000731">
    <property type="entry name" value="SSD"/>
</dbReference>
<dbReference type="AlphaFoldDB" id="A0A178HP68"/>
<feature type="transmembrane region" description="Helical" evidence="7">
    <location>
        <begin position="651"/>
        <end position="678"/>
    </location>
</feature>
<dbReference type="STRING" id="1770058.A3840_17040"/>
<name>A0A178HP68_9HYPH</name>
<dbReference type="PANTHER" id="PTHR33406:SF12">
    <property type="entry name" value="BLR2997 PROTEIN"/>
    <property type="match status" value="1"/>
</dbReference>
<evidence type="ECO:0000313" key="10">
    <source>
        <dbReference type="Proteomes" id="UP000078389"/>
    </source>
</evidence>
<dbReference type="GO" id="GO:0005886">
    <property type="term" value="C:plasma membrane"/>
    <property type="evidence" value="ECO:0007669"/>
    <property type="project" value="UniProtKB-SubCell"/>
</dbReference>
<proteinExistence type="predicted"/>
<dbReference type="SUPFAM" id="SSF82866">
    <property type="entry name" value="Multidrug efflux transporter AcrB transmembrane domain"/>
    <property type="match status" value="2"/>
</dbReference>
<dbReference type="InterPro" id="IPR050545">
    <property type="entry name" value="Mycobact_MmpL"/>
</dbReference>
<keyword evidence="5 7" id="KW-0472">Membrane</keyword>
<organism evidence="9 10">
    <name type="scientific">Devosia elaeis</name>
    <dbReference type="NCBI Taxonomy" id="1770058"/>
    <lineage>
        <taxon>Bacteria</taxon>
        <taxon>Pseudomonadati</taxon>
        <taxon>Pseudomonadota</taxon>
        <taxon>Alphaproteobacteria</taxon>
        <taxon>Hyphomicrobiales</taxon>
        <taxon>Devosiaceae</taxon>
        <taxon>Devosia</taxon>
    </lineage>
</organism>
<feature type="transmembrane region" description="Helical" evidence="7">
    <location>
        <begin position="288"/>
        <end position="315"/>
    </location>
</feature>
<feature type="transmembrane region" description="Helical" evidence="7">
    <location>
        <begin position="609"/>
        <end position="631"/>
    </location>
</feature>
<dbReference type="InterPro" id="IPR001036">
    <property type="entry name" value="Acrflvin-R"/>
</dbReference>
<keyword evidence="10" id="KW-1185">Reference proteome</keyword>
<feature type="transmembrane region" description="Helical" evidence="7">
    <location>
        <begin position="364"/>
        <end position="384"/>
    </location>
</feature>
<dbReference type="PROSITE" id="PS50156">
    <property type="entry name" value="SSD"/>
    <property type="match status" value="2"/>
</dbReference>
<evidence type="ECO:0000256" key="5">
    <source>
        <dbReference type="ARBA" id="ARBA00023136"/>
    </source>
</evidence>